<sequence>MSSVPASVSTTFDAQQWRAIDGFPDGDITYHRWVARDGDTERDLPAVRIAFNRPEVRNAFRPQTVDEPVPRSRPCTHDRRRRRRHPHGQRPGPQGRRVGVLLGRRPAHSRP</sequence>
<evidence type="ECO:0000313" key="3">
    <source>
        <dbReference type="Proteomes" id="UP001157125"/>
    </source>
</evidence>
<dbReference type="Gene3D" id="3.90.226.10">
    <property type="entry name" value="2-enoyl-CoA Hydratase, Chain A, domain 1"/>
    <property type="match status" value="1"/>
</dbReference>
<feature type="region of interest" description="Disordered" evidence="1">
    <location>
        <begin position="60"/>
        <end position="111"/>
    </location>
</feature>
<feature type="compositionally biased region" description="Low complexity" evidence="1">
    <location>
        <begin position="89"/>
        <end position="104"/>
    </location>
</feature>
<dbReference type="EMBL" id="BSUN01000001">
    <property type="protein sequence ID" value="GMA36076.1"/>
    <property type="molecule type" value="Genomic_DNA"/>
</dbReference>
<name>A0ABQ6IFX1_9MICO</name>
<dbReference type="Proteomes" id="UP001157125">
    <property type="component" value="Unassembled WGS sequence"/>
</dbReference>
<keyword evidence="3" id="KW-1185">Reference proteome</keyword>
<organism evidence="2 3">
    <name type="scientific">Demequina litorisediminis</name>
    <dbReference type="NCBI Taxonomy" id="1849022"/>
    <lineage>
        <taxon>Bacteria</taxon>
        <taxon>Bacillati</taxon>
        <taxon>Actinomycetota</taxon>
        <taxon>Actinomycetes</taxon>
        <taxon>Micrococcales</taxon>
        <taxon>Demequinaceae</taxon>
        <taxon>Demequina</taxon>
    </lineage>
</organism>
<feature type="compositionally biased region" description="Basic residues" evidence="1">
    <location>
        <begin position="78"/>
        <end position="88"/>
    </location>
</feature>
<evidence type="ECO:0000256" key="1">
    <source>
        <dbReference type="SAM" id="MobiDB-lite"/>
    </source>
</evidence>
<evidence type="ECO:0000313" key="2">
    <source>
        <dbReference type="EMBL" id="GMA36076.1"/>
    </source>
</evidence>
<proteinExistence type="predicted"/>
<reference evidence="3" key="1">
    <citation type="journal article" date="2019" name="Int. J. Syst. Evol. Microbiol.">
        <title>The Global Catalogue of Microorganisms (GCM) 10K type strain sequencing project: providing services to taxonomists for standard genome sequencing and annotation.</title>
        <authorList>
            <consortium name="The Broad Institute Genomics Platform"/>
            <consortium name="The Broad Institute Genome Sequencing Center for Infectious Disease"/>
            <person name="Wu L."/>
            <person name="Ma J."/>
        </authorList>
    </citation>
    <scope>NUCLEOTIDE SEQUENCE [LARGE SCALE GENOMIC DNA]</scope>
    <source>
        <strain evidence="3">NBRC 112299</strain>
    </source>
</reference>
<gene>
    <name evidence="2" type="ORF">GCM10025876_22800</name>
</gene>
<accession>A0ABQ6IFX1</accession>
<protein>
    <submittedName>
        <fullName evidence="2">Uncharacterized protein</fullName>
    </submittedName>
</protein>
<comment type="caution">
    <text evidence="2">The sequence shown here is derived from an EMBL/GenBank/DDBJ whole genome shotgun (WGS) entry which is preliminary data.</text>
</comment>